<reference evidence="1 2" key="1">
    <citation type="submission" date="2020-08" db="EMBL/GenBank/DDBJ databases">
        <authorList>
            <person name="Koutsovoulos G."/>
            <person name="Danchin GJ E."/>
        </authorList>
    </citation>
    <scope>NUCLEOTIDE SEQUENCE [LARGE SCALE GENOMIC DNA]</scope>
</reference>
<comment type="caution">
    <text evidence="1">The sequence shown here is derived from an EMBL/GenBank/DDBJ whole genome shotgun (WGS) entry which is preliminary data.</text>
</comment>
<dbReference type="AlphaFoldDB" id="A0A6V7WGB5"/>
<protein>
    <submittedName>
        <fullName evidence="1">Uncharacterized protein</fullName>
    </submittedName>
</protein>
<organism evidence="1 2">
    <name type="scientific">Meloidogyne enterolobii</name>
    <name type="common">Root-knot nematode worm</name>
    <name type="synonym">Meloidogyne mayaguensis</name>
    <dbReference type="NCBI Taxonomy" id="390850"/>
    <lineage>
        <taxon>Eukaryota</taxon>
        <taxon>Metazoa</taxon>
        <taxon>Ecdysozoa</taxon>
        <taxon>Nematoda</taxon>
        <taxon>Chromadorea</taxon>
        <taxon>Rhabditida</taxon>
        <taxon>Tylenchina</taxon>
        <taxon>Tylenchomorpha</taxon>
        <taxon>Tylenchoidea</taxon>
        <taxon>Meloidogynidae</taxon>
        <taxon>Meloidogyninae</taxon>
        <taxon>Meloidogyne</taxon>
    </lineage>
</organism>
<dbReference type="EMBL" id="CAJEWN010000569">
    <property type="protein sequence ID" value="CAD2186005.1"/>
    <property type="molecule type" value="Genomic_DNA"/>
</dbReference>
<proteinExistence type="predicted"/>
<gene>
    <name evidence="1" type="ORF">MENT_LOCUS38468</name>
</gene>
<name>A0A6V7WGB5_MELEN</name>
<sequence length="44" mass="5133">MRNGNLYTKRNNLIRSNPAHIHESRNIENVLLAKQQKHQIGIVI</sequence>
<evidence type="ECO:0000313" key="2">
    <source>
        <dbReference type="Proteomes" id="UP000580250"/>
    </source>
</evidence>
<accession>A0A6V7WGB5</accession>
<dbReference type="Proteomes" id="UP000580250">
    <property type="component" value="Unassembled WGS sequence"/>
</dbReference>
<evidence type="ECO:0000313" key="1">
    <source>
        <dbReference type="EMBL" id="CAD2186005.1"/>
    </source>
</evidence>